<dbReference type="SUPFAM" id="SSF52540">
    <property type="entry name" value="P-loop containing nucleoside triphosphate hydrolases"/>
    <property type="match status" value="1"/>
</dbReference>
<dbReference type="GO" id="GO:0006952">
    <property type="term" value="P:defense response"/>
    <property type="evidence" value="ECO:0007669"/>
    <property type="project" value="UniProtKB-KW"/>
</dbReference>
<keyword evidence="3" id="KW-0677">Repeat</keyword>
<dbReference type="InterPro" id="IPR058922">
    <property type="entry name" value="WHD_DRP"/>
</dbReference>
<evidence type="ECO:0000259" key="9">
    <source>
        <dbReference type="Pfam" id="PF18052"/>
    </source>
</evidence>
<evidence type="ECO:0000259" key="10">
    <source>
        <dbReference type="Pfam" id="PF23559"/>
    </source>
</evidence>
<dbReference type="PANTHER" id="PTHR36766:SF60">
    <property type="entry name" value="NB-ARC DOMAIN-CONTAINING PROTEIN"/>
    <property type="match status" value="1"/>
</dbReference>
<keyword evidence="4" id="KW-0547">Nucleotide-binding</keyword>
<gene>
    <name evidence="11" type="ORF">ZIOFF_023803</name>
</gene>
<dbReference type="InterPro" id="IPR002182">
    <property type="entry name" value="NB-ARC"/>
</dbReference>
<keyword evidence="7" id="KW-0812">Transmembrane</keyword>
<evidence type="ECO:0000256" key="2">
    <source>
        <dbReference type="ARBA" id="ARBA00022614"/>
    </source>
</evidence>
<dbReference type="Pfam" id="PF00931">
    <property type="entry name" value="NB-ARC"/>
    <property type="match status" value="1"/>
</dbReference>
<keyword evidence="7" id="KW-1133">Transmembrane helix</keyword>
<dbReference type="Gene3D" id="3.40.50.300">
    <property type="entry name" value="P-loop containing nucleotide triphosphate hydrolases"/>
    <property type="match status" value="1"/>
</dbReference>
<keyword evidence="5" id="KW-0611">Plant defense</keyword>
<dbReference type="Proteomes" id="UP000734854">
    <property type="component" value="Unassembled WGS sequence"/>
</dbReference>
<evidence type="ECO:0000259" key="8">
    <source>
        <dbReference type="Pfam" id="PF00931"/>
    </source>
</evidence>
<dbReference type="GO" id="GO:0051707">
    <property type="term" value="P:response to other organism"/>
    <property type="evidence" value="ECO:0007669"/>
    <property type="project" value="UniProtKB-ARBA"/>
</dbReference>
<accession>A0A8J5GSK3</accession>
<dbReference type="Pfam" id="PF18052">
    <property type="entry name" value="Rx_N"/>
    <property type="match status" value="1"/>
</dbReference>
<dbReference type="InterPro" id="IPR032675">
    <property type="entry name" value="LRR_dom_sf"/>
</dbReference>
<evidence type="ECO:0008006" key="13">
    <source>
        <dbReference type="Google" id="ProtNLM"/>
    </source>
</evidence>
<dbReference type="Gene3D" id="1.10.10.10">
    <property type="entry name" value="Winged helix-like DNA-binding domain superfamily/Winged helix DNA-binding domain"/>
    <property type="match status" value="1"/>
</dbReference>
<dbReference type="Gene3D" id="3.80.10.10">
    <property type="entry name" value="Ribonuclease Inhibitor"/>
    <property type="match status" value="1"/>
</dbReference>
<comment type="similarity">
    <text evidence="1">Belongs to the disease resistance NB-LRR family.</text>
</comment>
<dbReference type="InterPro" id="IPR027417">
    <property type="entry name" value="P-loop_NTPase"/>
</dbReference>
<evidence type="ECO:0000256" key="5">
    <source>
        <dbReference type="ARBA" id="ARBA00022821"/>
    </source>
</evidence>
<evidence type="ECO:0000313" key="12">
    <source>
        <dbReference type="Proteomes" id="UP000734854"/>
    </source>
</evidence>
<keyword evidence="12" id="KW-1185">Reference proteome</keyword>
<evidence type="ECO:0000256" key="1">
    <source>
        <dbReference type="ARBA" id="ARBA00008894"/>
    </source>
</evidence>
<sequence>MTASKVVWIGDAYSTHLLRQHDDATMRNLGVKMAQQHLLSRGNMKQVVAAYSSGSKNVNDQCRARRGKFNTRAAAIGTVMGAKTHRCIGYRERRSKEEARICDYEDVVTWLRQGGDDSGRNKNLRTTIASLFLISALMGPEITVAGWLASPLITRLTKLAIDHYLQTSVKQKLKKLQINLSKVRTIAELEKLQFESQSLRDWLWRFKEAVCVAEDVIDSLELQLSGNKYEVSSPASSCLMPEVVRKATILFPARRKIDRGDIRQLGEVAKTFADLIHEIGDVLKVVERHEASGGLKRWSIPPFGAGMSHPTGVIPIRGRTAEEETMLQALLETTTAHGESFLNCSKFSVLSIVGPGGIGKTVLAQLAFHNKVVKRHFDIMAWVCVSTQFDLKKLTIKIIESASMKRPSDLREIISLGELRKILTAGMQGKRFLIVLDDVWEESTTAWRYLLTPLNCGKEGSKVVVTTRLEEIARMLETKVMIKLDGLEEEEYLELLKDSAFGVERTFLQPDMEQMCCDIARQLGGLPLAAVRIRDFLKDRFGRGNWPPAETSLVARDGDLMSVLGQSYQQLPEHLKQCYVSCALFPKNYCFDKNQLLRFWMALGLTPRNGSSSSYNLVDDLSSRSFFVDAWRKKNKFVIHAMMHELADHICDGEFFRLEEDADEEIEIPTKAHHVYVTADNFVRFSKVLRKRKILRSLVVDGRLSSHISNSEFMDSLREVLKDSSRLRLLMLSELPGNLPDAIVHLRHLRYLEFPDTGVNKLPKSFCRLYHRWRLNLKAGSKHLLLRNNMDQVIKLCALDPNLEDVYIPAPCPN</sequence>
<dbReference type="Pfam" id="PF23559">
    <property type="entry name" value="WHD_DRP"/>
    <property type="match status" value="1"/>
</dbReference>
<evidence type="ECO:0000256" key="4">
    <source>
        <dbReference type="ARBA" id="ARBA00022741"/>
    </source>
</evidence>
<keyword evidence="6" id="KW-0067">ATP-binding</keyword>
<dbReference type="PRINTS" id="PR00364">
    <property type="entry name" value="DISEASERSIST"/>
</dbReference>
<evidence type="ECO:0000313" key="11">
    <source>
        <dbReference type="EMBL" id="KAG6513473.1"/>
    </source>
</evidence>
<reference evidence="11 12" key="1">
    <citation type="submission" date="2020-08" db="EMBL/GenBank/DDBJ databases">
        <title>Plant Genome Project.</title>
        <authorList>
            <person name="Zhang R.-G."/>
        </authorList>
    </citation>
    <scope>NUCLEOTIDE SEQUENCE [LARGE SCALE GENOMIC DNA]</scope>
    <source>
        <tissue evidence="11">Rhizome</tissue>
    </source>
</reference>
<keyword evidence="2" id="KW-0433">Leucine-rich repeat</keyword>
<dbReference type="EMBL" id="JACMSC010000007">
    <property type="protein sequence ID" value="KAG6513473.1"/>
    <property type="molecule type" value="Genomic_DNA"/>
</dbReference>
<feature type="domain" description="Disease resistance N-terminal" evidence="9">
    <location>
        <begin position="150"/>
        <end position="228"/>
    </location>
</feature>
<dbReference type="InterPro" id="IPR036388">
    <property type="entry name" value="WH-like_DNA-bd_sf"/>
</dbReference>
<dbReference type="Gene3D" id="1.20.5.4130">
    <property type="match status" value="1"/>
</dbReference>
<dbReference type="PANTHER" id="PTHR36766">
    <property type="entry name" value="PLANT BROAD-SPECTRUM MILDEW RESISTANCE PROTEIN RPW8"/>
    <property type="match status" value="1"/>
</dbReference>
<dbReference type="InterPro" id="IPR041118">
    <property type="entry name" value="Rx_N"/>
</dbReference>
<protein>
    <recommendedName>
        <fullName evidence="13">NB-ARC domain-containing protein</fullName>
    </recommendedName>
</protein>
<evidence type="ECO:0000256" key="7">
    <source>
        <dbReference type="SAM" id="Phobius"/>
    </source>
</evidence>
<dbReference type="GO" id="GO:0005524">
    <property type="term" value="F:ATP binding"/>
    <property type="evidence" value="ECO:0007669"/>
    <property type="project" value="UniProtKB-KW"/>
</dbReference>
<feature type="domain" description="Disease resistance protein winged helix" evidence="10">
    <location>
        <begin position="584"/>
        <end position="647"/>
    </location>
</feature>
<dbReference type="GO" id="GO:0043531">
    <property type="term" value="F:ADP binding"/>
    <property type="evidence" value="ECO:0007669"/>
    <property type="project" value="InterPro"/>
</dbReference>
<feature type="domain" description="NB-ARC" evidence="8">
    <location>
        <begin position="345"/>
        <end position="501"/>
    </location>
</feature>
<keyword evidence="7" id="KW-0472">Membrane</keyword>
<comment type="caution">
    <text evidence="11">The sequence shown here is derived from an EMBL/GenBank/DDBJ whole genome shotgun (WGS) entry which is preliminary data.</text>
</comment>
<dbReference type="AlphaFoldDB" id="A0A8J5GSK3"/>
<name>A0A8J5GSK3_ZINOF</name>
<proteinExistence type="inferred from homology"/>
<evidence type="ECO:0000256" key="3">
    <source>
        <dbReference type="ARBA" id="ARBA00022737"/>
    </source>
</evidence>
<feature type="transmembrane region" description="Helical" evidence="7">
    <location>
        <begin position="128"/>
        <end position="149"/>
    </location>
</feature>
<evidence type="ECO:0000256" key="6">
    <source>
        <dbReference type="ARBA" id="ARBA00022840"/>
    </source>
</evidence>
<organism evidence="11 12">
    <name type="scientific">Zingiber officinale</name>
    <name type="common">Ginger</name>
    <name type="synonym">Amomum zingiber</name>
    <dbReference type="NCBI Taxonomy" id="94328"/>
    <lineage>
        <taxon>Eukaryota</taxon>
        <taxon>Viridiplantae</taxon>
        <taxon>Streptophyta</taxon>
        <taxon>Embryophyta</taxon>
        <taxon>Tracheophyta</taxon>
        <taxon>Spermatophyta</taxon>
        <taxon>Magnoliopsida</taxon>
        <taxon>Liliopsida</taxon>
        <taxon>Zingiberales</taxon>
        <taxon>Zingiberaceae</taxon>
        <taxon>Zingiber</taxon>
    </lineage>
</organism>